<evidence type="ECO:0000313" key="2">
    <source>
        <dbReference type="EMBL" id="GAA4509204.1"/>
    </source>
</evidence>
<keyword evidence="3" id="KW-1185">Reference proteome</keyword>
<dbReference type="EMBL" id="BAABHF010000043">
    <property type="protein sequence ID" value="GAA4509204.1"/>
    <property type="molecule type" value="Genomic_DNA"/>
</dbReference>
<evidence type="ECO:0000313" key="3">
    <source>
        <dbReference type="Proteomes" id="UP001500503"/>
    </source>
</evidence>
<sequence>MGLKFVVGGGWSKRVPGPDDVVVTTSSPVRPVAPFVPDAWSPPSPGPLNEVSPGLTTGGTRLPAPAPPLPAPSNEVLPESPFGDTRPPPVPVPAVGVGPILGTGVLGTVGVSGPPLEPPNLPPAMPAAPKPPAMAPPRPMFLPSSFQSMVTAV</sequence>
<feature type="region of interest" description="Disordered" evidence="1">
    <location>
        <begin position="35"/>
        <end position="94"/>
    </location>
</feature>
<comment type="caution">
    <text evidence="2">The sequence shown here is derived from an EMBL/GenBank/DDBJ whole genome shotgun (WGS) entry which is preliminary data.</text>
</comment>
<dbReference type="Proteomes" id="UP001500503">
    <property type="component" value="Unassembled WGS sequence"/>
</dbReference>
<feature type="region of interest" description="Disordered" evidence="1">
    <location>
        <begin position="117"/>
        <end position="139"/>
    </location>
</feature>
<gene>
    <name evidence="2" type="ORF">GCM10023191_070080</name>
</gene>
<proteinExistence type="predicted"/>
<reference evidence="3" key="1">
    <citation type="journal article" date="2019" name="Int. J. Syst. Evol. Microbiol.">
        <title>The Global Catalogue of Microorganisms (GCM) 10K type strain sequencing project: providing services to taxonomists for standard genome sequencing and annotation.</title>
        <authorList>
            <consortium name="The Broad Institute Genomics Platform"/>
            <consortium name="The Broad Institute Genome Sequencing Center for Infectious Disease"/>
            <person name="Wu L."/>
            <person name="Ma J."/>
        </authorList>
    </citation>
    <scope>NUCLEOTIDE SEQUENCE [LARGE SCALE GENOMIC DNA]</scope>
    <source>
        <strain evidence="3">JCM 17933</strain>
    </source>
</reference>
<name>A0ABP8QRT3_9ACTN</name>
<organism evidence="2 3">
    <name type="scientific">Actinoallomurus oryzae</name>
    <dbReference type="NCBI Taxonomy" id="502180"/>
    <lineage>
        <taxon>Bacteria</taxon>
        <taxon>Bacillati</taxon>
        <taxon>Actinomycetota</taxon>
        <taxon>Actinomycetes</taxon>
        <taxon>Streptosporangiales</taxon>
        <taxon>Thermomonosporaceae</taxon>
        <taxon>Actinoallomurus</taxon>
    </lineage>
</organism>
<evidence type="ECO:0000256" key="1">
    <source>
        <dbReference type="SAM" id="MobiDB-lite"/>
    </source>
</evidence>
<protein>
    <submittedName>
        <fullName evidence="2">Uncharacterized protein</fullName>
    </submittedName>
</protein>
<accession>A0ABP8QRT3</accession>